<organism evidence="5 6">
    <name type="scientific">Clostridium mobile</name>
    <dbReference type="NCBI Taxonomy" id="2841512"/>
    <lineage>
        <taxon>Bacteria</taxon>
        <taxon>Bacillati</taxon>
        <taxon>Bacillota</taxon>
        <taxon>Clostridia</taxon>
        <taxon>Eubacteriales</taxon>
        <taxon>Clostridiaceae</taxon>
        <taxon>Clostridium</taxon>
    </lineage>
</organism>
<dbReference type="Pfam" id="PF01408">
    <property type="entry name" value="GFO_IDH_MocA"/>
    <property type="match status" value="1"/>
</dbReference>
<evidence type="ECO:0000313" key="5">
    <source>
        <dbReference type="EMBL" id="MBU5483135.1"/>
    </source>
</evidence>
<dbReference type="EMBL" id="JAHLQF010000001">
    <property type="protein sequence ID" value="MBU5483135.1"/>
    <property type="molecule type" value="Genomic_DNA"/>
</dbReference>
<proteinExistence type="inferred from homology"/>
<dbReference type="InterPro" id="IPR000683">
    <property type="entry name" value="Gfo/Idh/MocA-like_OxRdtase_N"/>
</dbReference>
<keyword evidence="6" id="KW-1185">Reference proteome</keyword>
<dbReference type="InterPro" id="IPR051317">
    <property type="entry name" value="Gfo/Idh/MocA_oxidoreduct"/>
</dbReference>
<dbReference type="Proteomes" id="UP000726170">
    <property type="component" value="Unassembled WGS sequence"/>
</dbReference>
<accession>A0ABS6ED63</accession>
<feature type="domain" description="Gfo/Idh/MocA-like oxidoreductase N-terminal" evidence="3">
    <location>
        <begin position="5"/>
        <end position="125"/>
    </location>
</feature>
<dbReference type="InterPro" id="IPR004104">
    <property type="entry name" value="Gfo/Idh/MocA-like_OxRdtase_C"/>
</dbReference>
<evidence type="ECO:0000256" key="1">
    <source>
        <dbReference type="ARBA" id="ARBA00010928"/>
    </source>
</evidence>
<feature type="domain" description="Gfo/Idh/MocA-like oxidoreductase C-terminal" evidence="4">
    <location>
        <begin position="137"/>
        <end position="348"/>
    </location>
</feature>
<dbReference type="Pfam" id="PF02894">
    <property type="entry name" value="GFO_IDH_MocA_C"/>
    <property type="match status" value="1"/>
</dbReference>
<keyword evidence="2" id="KW-0560">Oxidoreductase</keyword>
<evidence type="ECO:0000256" key="2">
    <source>
        <dbReference type="ARBA" id="ARBA00023002"/>
    </source>
</evidence>
<dbReference type="PANTHER" id="PTHR43708">
    <property type="entry name" value="CONSERVED EXPRESSED OXIDOREDUCTASE (EUROFUNG)"/>
    <property type="match status" value="1"/>
</dbReference>
<dbReference type="PANTHER" id="PTHR43708:SF5">
    <property type="entry name" value="CONSERVED EXPRESSED OXIDOREDUCTASE (EUROFUNG)-RELATED"/>
    <property type="match status" value="1"/>
</dbReference>
<comment type="caution">
    <text evidence="5">The sequence shown here is derived from an EMBL/GenBank/DDBJ whole genome shotgun (WGS) entry which is preliminary data.</text>
</comment>
<comment type="similarity">
    <text evidence="1">Belongs to the Gfo/Idh/MocA family.</text>
</comment>
<evidence type="ECO:0000259" key="4">
    <source>
        <dbReference type="Pfam" id="PF02894"/>
    </source>
</evidence>
<gene>
    <name evidence="5" type="ORF">KQI86_02275</name>
</gene>
<sequence>MNKIFNVGLIGYSSGGRIYNGPIISSINGFNILKIFERKDHNIHHARNNFPKATIVSNLEDILEDPNIDLVIIATPTPLHYSLAHKSLSHHKHTIVEKPFTITTVESNDLIKLSKENNKLLSVHHNRTWDSDFLTVKDIIEKKLLGKLVKYECNFNRFRPEIVSNTWKESPSPGSGVLYDLSSHLIHQSIYLFGLPEYITANIYIEREGGKAPDSFHIKLQYPDLNVYLNSSMLVRGELPKFTLLGDKGSFIKYGVDPQEEFLKKGLLPNLQDNWGRENENIWGNINTDINGTHIIGKVESKLGDYRKYYENIYNTLLGKEKLIISPEQGRDVIRIIELAIESDMNKSSLPYTP</sequence>
<protein>
    <submittedName>
        <fullName evidence="5">Gfo/Idh/MocA family oxidoreductase</fullName>
    </submittedName>
</protein>
<name>A0ABS6ED63_9CLOT</name>
<evidence type="ECO:0000313" key="6">
    <source>
        <dbReference type="Proteomes" id="UP000726170"/>
    </source>
</evidence>
<reference evidence="5 6" key="1">
    <citation type="submission" date="2021-06" db="EMBL/GenBank/DDBJ databases">
        <authorList>
            <person name="Sun Q."/>
            <person name="Li D."/>
        </authorList>
    </citation>
    <scope>NUCLEOTIDE SEQUENCE [LARGE SCALE GENOMIC DNA]</scope>
    <source>
        <strain evidence="5 6">MSJ-11</strain>
    </source>
</reference>
<evidence type="ECO:0000259" key="3">
    <source>
        <dbReference type="Pfam" id="PF01408"/>
    </source>
</evidence>